<keyword evidence="4" id="KW-0560">Oxidoreductase</keyword>
<dbReference type="OrthoDB" id="655030at2759"/>
<sequence>MASEGLKVIIAGAGIGGLVLALMLEKASIDYIVLERASEFKPLGSSISLTAQVLRVFDQLGILEEVQAVSLPMSSLTYFKQDLTLMASWDATIATDRYGYTSLMFPRPDLMQVLLRQVPPHKIAWGKRVLSTMQNTNGVMVRCASGETFDGDILVGADGAYSAVRQSMYKNLEMKGIHVPPTDTAPLHFDQYCILGVTSDISEEYPVLKENDTQLNVVIADKKPYNVYCIPLKGGRVGWAICGKLLQEQFHDQENFRFSDYGAEAIEEIRDKIDDIPVPIGGSIGQLMDKTEDISRIMLEDRYAGRTVLIGDACHKLIPAGGQGAIQTILDCVCLANLLKELPSTEPADITAVFKRYYDIRAPHAKKAVAASSQLSNLMSSKGLLADMMRGFILKSPRWIINKSFDSIYGGRPILNYLEQIDLKGTVKDSSKPATLIDKPSKPSMSAAAL</sequence>
<keyword evidence="3" id="KW-0274">FAD</keyword>
<accession>A0A9P6QJ65</accession>
<dbReference type="Pfam" id="PF01494">
    <property type="entry name" value="FAD_binding_3"/>
    <property type="match status" value="1"/>
</dbReference>
<dbReference type="PANTHER" id="PTHR47356:SF2">
    <property type="entry name" value="FAD-BINDING DOMAIN-CONTAINING PROTEIN-RELATED"/>
    <property type="match status" value="1"/>
</dbReference>
<organism evidence="8 9">
    <name type="scientific">Actinomortierella ambigua</name>
    <dbReference type="NCBI Taxonomy" id="1343610"/>
    <lineage>
        <taxon>Eukaryota</taxon>
        <taxon>Fungi</taxon>
        <taxon>Fungi incertae sedis</taxon>
        <taxon>Mucoromycota</taxon>
        <taxon>Mortierellomycotina</taxon>
        <taxon>Mortierellomycetes</taxon>
        <taxon>Mortierellales</taxon>
        <taxon>Mortierellaceae</taxon>
        <taxon>Actinomortierella</taxon>
    </lineage>
</organism>
<evidence type="ECO:0000259" key="7">
    <source>
        <dbReference type="Pfam" id="PF01494"/>
    </source>
</evidence>
<name>A0A9P6QJ65_9FUNG</name>
<evidence type="ECO:0000256" key="4">
    <source>
        <dbReference type="ARBA" id="ARBA00023002"/>
    </source>
</evidence>
<dbReference type="GO" id="GO:0071949">
    <property type="term" value="F:FAD binding"/>
    <property type="evidence" value="ECO:0007669"/>
    <property type="project" value="InterPro"/>
</dbReference>
<feature type="region of interest" description="Disordered" evidence="5">
    <location>
        <begin position="430"/>
        <end position="450"/>
    </location>
</feature>
<evidence type="ECO:0000256" key="5">
    <source>
        <dbReference type="SAM" id="MobiDB-lite"/>
    </source>
</evidence>
<evidence type="ECO:0000256" key="1">
    <source>
        <dbReference type="ARBA" id="ARBA00007992"/>
    </source>
</evidence>
<comment type="similarity">
    <text evidence="1">Belongs to the paxM FAD-dependent monooxygenase family.</text>
</comment>
<keyword evidence="6" id="KW-0812">Transmembrane</keyword>
<dbReference type="Proteomes" id="UP000807716">
    <property type="component" value="Unassembled WGS sequence"/>
</dbReference>
<dbReference type="Gene3D" id="3.50.50.60">
    <property type="entry name" value="FAD/NAD(P)-binding domain"/>
    <property type="match status" value="1"/>
</dbReference>
<protein>
    <recommendedName>
        <fullName evidence="7">FAD-binding domain-containing protein</fullName>
    </recommendedName>
</protein>
<evidence type="ECO:0000313" key="8">
    <source>
        <dbReference type="EMBL" id="KAG0266775.1"/>
    </source>
</evidence>
<evidence type="ECO:0000256" key="6">
    <source>
        <dbReference type="SAM" id="Phobius"/>
    </source>
</evidence>
<proteinExistence type="inferred from homology"/>
<keyword evidence="9" id="KW-1185">Reference proteome</keyword>
<dbReference type="InterPro" id="IPR050562">
    <property type="entry name" value="FAD_mOase_fung"/>
</dbReference>
<dbReference type="GO" id="GO:0004497">
    <property type="term" value="F:monooxygenase activity"/>
    <property type="evidence" value="ECO:0007669"/>
    <property type="project" value="InterPro"/>
</dbReference>
<gene>
    <name evidence="8" type="ORF">DFQ27_009444</name>
</gene>
<dbReference type="PRINTS" id="PR00420">
    <property type="entry name" value="RNGMNOXGNASE"/>
</dbReference>
<dbReference type="PANTHER" id="PTHR47356">
    <property type="entry name" value="FAD-DEPENDENT MONOOXYGENASE ASQG-RELATED"/>
    <property type="match status" value="1"/>
</dbReference>
<keyword evidence="2" id="KW-0285">Flavoprotein</keyword>
<reference evidence="8" key="1">
    <citation type="journal article" date="2020" name="Fungal Divers.">
        <title>Resolving the Mortierellaceae phylogeny through synthesis of multi-gene phylogenetics and phylogenomics.</title>
        <authorList>
            <person name="Vandepol N."/>
            <person name="Liber J."/>
            <person name="Desiro A."/>
            <person name="Na H."/>
            <person name="Kennedy M."/>
            <person name="Barry K."/>
            <person name="Grigoriev I.V."/>
            <person name="Miller A.N."/>
            <person name="O'Donnell K."/>
            <person name="Stajich J.E."/>
            <person name="Bonito G."/>
        </authorList>
    </citation>
    <scope>NUCLEOTIDE SEQUENCE</scope>
    <source>
        <strain evidence="8">BC1065</strain>
    </source>
</reference>
<dbReference type="AlphaFoldDB" id="A0A9P6QJ65"/>
<keyword evidence="6" id="KW-0472">Membrane</keyword>
<comment type="caution">
    <text evidence="8">The sequence shown here is derived from an EMBL/GenBank/DDBJ whole genome shotgun (WGS) entry which is preliminary data.</text>
</comment>
<dbReference type="EMBL" id="JAAAJB010000087">
    <property type="protein sequence ID" value="KAG0266775.1"/>
    <property type="molecule type" value="Genomic_DNA"/>
</dbReference>
<feature type="domain" description="FAD-binding" evidence="7">
    <location>
        <begin position="7"/>
        <end position="371"/>
    </location>
</feature>
<evidence type="ECO:0000256" key="2">
    <source>
        <dbReference type="ARBA" id="ARBA00022630"/>
    </source>
</evidence>
<dbReference type="SUPFAM" id="SSF51905">
    <property type="entry name" value="FAD/NAD(P)-binding domain"/>
    <property type="match status" value="1"/>
</dbReference>
<evidence type="ECO:0000313" key="9">
    <source>
        <dbReference type="Proteomes" id="UP000807716"/>
    </source>
</evidence>
<dbReference type="InterPro" id="IPR002938">
    <property type="entry name" value="FAD-bd"/>
</dbReference>
<keyword evidence="6" id="KW-1133">Transmembrane helix</keyword>
<feature type="transmembrane region" description="Helical" evidence="6">
    <location>
        <begin position="6"/>
        <end position="24"/>
    </location>
</feature>
<evidence type="ECO:0000256" key="3">
    <source>
        <dbReference type="ARBA" id="ARBA00022827"/>
    </source>
</evidence>
<dbReference type="InterPro" id="IPR036188">
    <property type="entry name" value="FAD/NAD-bd_sf"/>
</dbReference>